<keyword evidence="2" id="KW-0333">Golgi apparatus</keyword>
<feature type="region of interest" description="Disordered" evidence="5">
    <location>
        <begin position="322"/>
        <end position="408"/>
    </location>
</feature>
<dbReference type="InterPro" id="IPR022092">
    <property type="entry name" value="TMF_DNA-bd"/>
</dbReference>
<dbReference type="OrthoDB" id="74178at2759"/>
<feature type="compositionally biased region" description="Polar residues" evidence="5">
    <location>
        <begin position="393"/>
        <end position="403"/>
    </location>
</feature>
<feature type="domain" description="TATA element modulatory factor 1 TATA binding" evidence="6">
    <location>
        <begin position="1202"/>
        <end position="1306"/>
    </location>
</feature>
<dbReference type="InterPro" id="IPR052602">
    <property type="entry name" value="Growth_transcription_reg"/>
</dbReference>
<evidence type="ECO:0000256" key="3">
    <source>
        <dbReference type="ARBA" id="ARBA00023054"/>
    </source>
</evidence>
<gene>
    <name evidence="8" type="ORF">GPM918_LOCUS4584</name>
    <name evidence="7" type="ORF">OVA965_LOCUS4923</name>
    <name evidence="10" type="ORF">SRO942_LOCUS4585</name>
    <name evidence="9" type="ORF">TMI583_LOCUS4921</name>
</gene>
<comment type="caution">
    <text evidence="8">The sequence shown here is derived from an EMBL/GenBank/DDBJ whole genome shotgun (WGS) entry which is preliminary data.</text>
</comment>
<feature type="compositionally biased region" description="Polar residues" evidence="5">
    <location>
        <begin position="540"/>
        <end position="559"/>
    </location>
</feature>
<dbReference type="PANTHER" id="PTHR46515:SF1">
    <property type="entry name" value="TATA ELEMENT MODULATORY FACTOR"/>
    <property type="match status" value="1"/>
</dbReference>
<feature type="compositionally biased region" description="Basic and acidic residues" evidence="5">
    <location>
        <begin position="110"/>
        <end position="121"/>
    </location>
</feature>
<feature type="compositionally biased region" description="Low complexity" evidence="5">
    <location>
        <begin position="356"/>
        <end position="386"/>
    </location>
</feature>
<name>A0A813UD90_9BILA</name>
<feature type="compositionally biased region" description="Polar residues" evidence="5">
    <location>
        <begin position="37"/>
        <end position="59"/>
    </location>
</feature>
<feature type="region of interest" description="Disordered" evidence="5">
    <location>
        <begin position="535"/>
        <end position="585"/>
    </location>
</feature>
<dbReference type="Proteomes" id="UP000682733">
    <property type="component" value="Unassembled WGS sequence"/>
</dbReference>
<dbReference type="Proteomes" id="UP000681722">
    <property type="component" value="Unassembled WGS sequence"/>
</dbReference>
<dbReference type="InterPro" id="IPR022091">
    <property type="entry name" value="TMF_TATA-bd"/>
</dbReference>
<keyword evidence="3 4" id="KW-0175">Coiled coil</keyword>
<feature type="region of interest" description="Disordered" evidence="5">
    <location>
        <begin position="194"/>
        <end position="216"/>
    </location>
</feature>
<feature type="compositionally biased region" description="Low complexity" evidence="5">
    <location>
        <begin position="1157"/>
        <end position="1184"/>
    </location>
</feature>
<dbReference type="PANTHER" id="PTHR46515">
    <property type="entry name" value="TATA ELEMENT MODULATORY FACTOR TMF1"/>
    <property type="match status" value="1"/>
</dbReference>
<feature type="coiled-coil region" evidence="4">
    <location>
        <begin position="933"/>
        <end position="1070"/>
    </location>
</feature>
<evidence type="ECO:0000256" key="1">
    <source>
        <dbReference type="ARBA" id="ARBA00004555"/>
    </source>
</evidence>
<dbReference type="GO" id="GO:0005794">
    <property type="term" value="C:Golgi apparatus"/>
    <property type="evidence" value="ECO:0007669"/>
    <property type="project" value="UniProtKB-SubCell"/>
</dbReference>
<dbReference type="EMBL" id="CAJNOK010001336">
    <property type="protein sequence ID" value="CAF0806459.1"/>
    <property type="molecule type" value="Genomic_DNA"/>
</dbReference>
<evidence type="ECO:0000256" key="4">
    <source>
        <dbReference type="SAM" id="Coils"/>
    </source>
</evidence>
<sequence length="1330" mass="151925">MSSWFIDSNKLKQFAASTLINAQKQIDKVLDIKEGATPSQTTSIPTTNANEPVSSSSDVVQTTADEFFTAFLGSDKEKSKSHTTQTTHRQMTRAQTPPYRSSTSSLSEHQSSENRDVTTRTSDHLVEISNNNQQQQNRDEISQKKLTTEPDEQQQQPDIEQENKIQSFDSQAISFPMNASVWEGSWIENAKNRNSDNQNEVAEISSHENQNQISDDETKIDETTESSPMIQSALIPSVVNDENMQKSTDYQSFFQSVIDSNDQSFVEEKHVPIKTIDIDEEEHVAVKTTDIDEEEQVATKTTDIDEEEHVAVKTTDIDEEVSSSTYSTINQTTEPQKLLNDDDTPVNDLLAASPLDNNNNDSIDTSSTSTTLTHNSQTVITSSSSSSGGGGQTPSTLDSSTTLVPPKQLEKLTVRISESSSSTTTTIAEDKDLLTPKPSTFDHPEFLNNNSPIDTFLYEQDMNEDEEISLATKNRNVIDLWMNKESNILMRANTSNNLSFSTSPAYFDNYPPSEFHTSMIEPTVATQDQNQQLKKDIQPGSPTHTTTSSNGPDNTSGKDSSAEDEKQTSCASSDIDIISSPSINGGSLHGYDNCREFVNANRQNIREVVVKFPHQGLKQQTPNTLNMPTWSSLIEQSTADQMLLDSQDEFERPLSDEEQKNHTTNPSVSKELSDIKKKLELKEQTISKLTNENLEVRKTNQTLKQSLAESELKLVKITNEFQQTIENLTLRLEQQKPIVQDRDNLRKQLDTLQKELFDSSTVSGNTLNILRDKEEQIQQLLDEGEKLSKTQLQHTNIIKKLRTKEKEMELTVNTQNAKIEKLTTELDDLKKSSEGRDETDKQLRENLKKYEKNIQHYEKECLSLKSLLEDAEEQNRSMKVALESSYRDITELNKTKAASESKVVEATLSAEIVLKEEIRLAIDKERLQSRQEQEKLHITIDDLRHTIQRTEQNLSRREQLLRQEINDLRQRLQEAEARNEELTQNISHATRPLLRQIENLQTTYLAQINSLEKAEKQLTDRLADMQMQYATSIEHERIANENLHELNTKLKLLEAQLNTLRQEKMKNISEIDVLKMRLSTFEDTKLRERSQMESMQEAFTQQINSLIQEKKQLEMDFELERIKYDNDLKKLQFVQDSLRERQELLENRQLNRTESNLETLSSQRSRRSSQTETSLSSTILQSEQRSPFIPTPKPSVYEALRNTGAIAVLESLESQLKEKEGEIALLQSEIADLERTRESMARELVNLSNQNELLQSQLRDYPTLEIKFKQFQQRYDALLTMYGEKQEEADELRLDLQDVKALYRAQNIKQLKKRQKKIELSMKSDTEAAE</sequence>
<dbReference type="EMBL" id="CAJOBC010000624">
    <property type="protein sequence ID" value="CAF3608255.1"/>
    <property type="molecule type" value="Genomic_DNA"/>
</dbReference>
<feature type="coiled-coil region" evidence="4">
    <location>
        <begin position="770"/>
        <end position="888"/>
    </location>
</feature>
<evidence type="ECO:0000313" key="7">
    <source>
        <dbReference type="EMBL" id="CAF0806459.1"/>
    </source>
</evidence>
<keyword evidence="11" id="KW-1185">Reference proteome</keyword>
<feature type="compositionally biased region" description="Basic and acidic residues" evidence="5">
    <location>
        <begin position="650"/>
        <end position="661"/>
    </location>
</feature>
<accession>A0A813UD90</accession>
<evidence type="ECO:0000313" key="10">
    <source>
        <dbReference type="EMBL" id="CAF3608255.1"/>
    </source>
</evidence>
<feature type="region of interest" description="Disordered" evidence="5">
    <location>
        <begin position="650"/>
        <end position="672"/>
    </location>
</feature>
<feature type="region of interest" description="Disordered" evidence="5">
    <location>
        <begin position="1155"/>
        <end position="1190"/>
    </location>
</feature>
<dbReference type="Pfam" id="PF12329">
    <property type="entry name" value="TMF_DNA_bd"/>
    <property type="match status" value="1"/>
</dbReference>
<reference evidence="8" key="1">
    <citation type="submission" date="2021-02" db="EMBL/GenBank/DDBJ databases">
        <authorList>
            <person name="Nowell W R."/>
        </authorList>
    </citation>
    <scope>NUCLEOTIDE SEQUENCE</scope>
</reference>
<dbReference type="Proteomes" id="UP000677228">
    <property type="component" value="Unassembled WGS sequence"/>
</dbReference>
<protein>
    <recommendedName>
        <fullName evidence="6">TATA element modulatory factor 1 TATA binding domain-containing protein</fullName>
    </recommendedName>
</protein>
<comment type="subcellular location">
    <subcellularLocation>
        <location evidence="1">Golgi apparatus</location>
    </subcellularLocation>
</comment>
<dbReference type="EMBL" id="CAJNOQ010000624">
    <property type="protein sequence ID" value="CAF0821794.1"/>
    <property type="molecule type" value="Genomic_DNA"/>
</dbReference>
<feature type="region of interest" description="Disordered" evidence="5">
    <location>
        <begin position="75"/>
        <end position="121"/>
    </location>
</feature>
<dbReference type="Pfam" id="PF12325">
    <property type="entry name" value="TMF_TATA_bd"/>
    <property type="match status" value="1"/>
</dbReference>
<evidence type="ECO:0000256" key="5">
    <source>
        <dbReference type="SAM" id="MobiDB-lite"/>
    </source>
</evidence>
<evidence type="ECO:0000313" key="8">
    <source>
        <dbReference type="EMBL" id="CAF0821794.1"/>
    </source>
</evidence>
<dbReference type="GO" id="GO:0005783">
    <property type="term" value="C:endoplasmic reticulum"/>
    <property type="evidence" value="ECO:0007669"/>
    <property type="project" value="TreeGrafter"/>
</dbReference>
<dbReference type="Proteomes" id="UP000663829">
    <property type="component" value="Unassembled WGS sequence"/>
</dbReference>
<evidence type="ECO:0000259" key="6">
    <source>
        <dbReference type="Pfam" id="PF12325"/>
    </source>
</evidence>
<organism evidence="8 11">
    <name type="scientific">Didymodactylos carnosus</name>
    <dbReference type="NCBI Taxonomy" id="1234261"/>
    <lineage>
        <taxon>Eukaryota</taxon>
        <taxon>Metazoa</taxon>
        <taxon>Spiralia</taxon>
        <taxon>Gnathifera</taxon>
        <taxon>Rotifera</taxon>
        <taxon>Eurotatoria</taxon>
        <taxon>Bdelloidea</taxon>
        <taxon>Philodinida</taxon>
        <taxon>Philodinidae</taxon>
        <taxon>Didymodactylos</taxon>
    </lineage>
</organism>
<proteinExistence type="predicted"/>
<feature type="coiled-coil region" evidence="4">
    <location>
        <begin position="1202"/>
        <end position="1257"/>
    </location>
</feature>
<evidence type="ECO:0000313" key="11">
    <source>
        <dbReference type="Proteomes" id="UP000663829"/>
    </source>
</evidence>
<dbReference type="EMBL" id="CAJOBA010001336">
    <property type="protein sequence ID" value="CAF3590143.1"/>
    <property type="molecule type" value="Genomic_DNA"/>
</dbReference>
<evidence type="ECO:0000256" key="2">
    <source>
        <dbReference type="ARBA" id="ARBA00023034"/>
    </source>
</evidence>
<feature type="region of interest" description="Disordered" evidence="5">
    <location>
        <begin position="36"/>
        <end position="59"/>
    </location>
</feature>
<feature type="compositionally biased region" description="Polar residues" evidence="5">
    <location>
        <begin position="322"/>
        <end position="335"/>
    </location>
</feature>
<evidence type="ECO:0000313" key="9">
    <source>
        <dbReference type="EMBL" id="CAF3590143.1"/>
    </source>
</evidence>
<feature type="compositionally biased region" description="Low complexity" evidence="5">
    <location>
        <begin position="572"/>
        <end position="583"/>
    </location>
</feature>
<feature type="coiled-coil region" evidence="4">
    <location>
        <begin position="672"/>
        <end position="720"/>
    </location>
</feature>
<feature type="compositionally biased region" description="Low complexity" evidence="5">
    <location>
        <begin position="82"/>
        <end position="109"/>
    </location>
</feature>